<organism evidence="1 2">
    <name type="scientific">Brachionus plicatilis</name>
    <name type="common">Marine rotifer</name>
    <name type="synonym">Brachionus muelleri</name>
    <dbReference type="NCBI Taxonomy" id="10195"/>
    <lineage>
        <taxon>Eukaryota</taxon>
        <taxon>Metazoa</taxon>
        <taxon>Spiralia</taxon>
        <taxon>Gnathifera</taxon>
        <taxon>Rotifera</taxon>
        <taxon>Eurotatoria</taxon>
        <taxon>Monogononta</taxon>
        <taxon>Pseudotrocha</taxon>
        <taxon>Ploima</taxon>
        <taxon>Brachionidae</taxon>
        <taxon>Brachionus</taxon>
    </lineage>
</organism>
<sequence length="83" mass="9639">MNTDSVFGSFNENTLYLPGDCNFSEEDKDFTAIEDTNSRLFSQKSFSSDIQKINDSKTKLNKPYLFYSSIKIFNLQKFKIETL</sequence>
<proteinExistence type="predicted"/>
<dbReference type="AlphaFoldDB" id="A0A3M7SGP1"/>
<dbReference type="EMBL" id="REGN01001377">
    <property type="protein sequence ID" value="RNA35044.1"/>
    <property type="molecule type" value="Genomic_DNA"/>
</dbReference>
<evidence type="ECO:0000313" key="1">
    <source>
        <dbReference type="EMBL" id="RNA35044.1"/>
    </source>
</evidence>
<dbReference type="Proteomes" id="UP000276133">
    <property type="component" value="Unassembled WGS sequence"/>
</dbReference>
<name>A0A3M7SGP1_BRAPC</name>
<protein>
    <submittedName>
        <fullName evidence="1">Uncharacterized protein</fullName>
    </submittedName>
</protein>
<accession>A0A3M7SGP1</accession>
<keyword evidence="2" id="KW-1185">Reference proteome</keyword>
<reference evidence="1 2" key="1">
    <citation type="journal article" date="2018" name="Sci. Rep.">
        <title>Genomic signatures of local adaptation to the degree of environmental predictability in rotifers.</title>
        <authorList>
            <person name="Franch-Gras L."/>
            <person name="Hahn C."/>
            <person name="Garcia-Roger E.M."/>
            <person name="Carmona M.J."/>
            <person name="Serra M."/>
            <person name="Gomez A."/>
        </authorList>
    </citation>
    <scope>NUCLEOTIDE SEQUENCE [LARGE SCALE GENOMIC DNA]</scope>
    <source>
        <strain evidence="1">HYR1</strain>
    </source>
</reference>
<evidence type="ECO:0000313" key="2">
    <source>
        <dbReference type="Proteomes" id="UP000276133"/>
    </source>
</evidence>
<gene>
    <name evidence="1" type="ORF">BpHYR1_025679</name>
</gene>
<comment type="caution">
    <text evidence="1">The sequence shown here is derived from an EMBL/GenBank/DDBJ whole genome shotgun (WGS) entry which is preliminary data.</text>
</comment>